<evidence type="ECO:0000313" key="4">
    <source>
        <dbReference type="Proteomes" id="UP000830375"/>
    </source>
</evidence>
<feature type="domain" description="Glycosyltransferase 2-like" evidence="2">
    <location>
        <begin position="128"/>
        <end position="216"/>
    </location>
</feature>
<comment type="caution">
    <text evidence="3">The sequence shown here is derived from an EMBL/GenBank/DDBJ whole genome shotgun (WGS) entry which is preliminary data.</text>
</comment>
<dbReference type="Proteomes" id="UP000830375">
    <property type="component" value="Unassembled WGS sequence"/>
</dbReference>
<dbReference type="Gene3D" id="3.90.550.10">
    <property type="entry name" value="Spore Coat Polysaccharide Biosynthesis Protein SpsA, Chain A"/>
    <property type="match status" value="1"/>
</dbReference>
<dbReference type="InterPro" id="IPR029044">
    <property type="entry name" value="Nucleotide-diphossugar_trans"/>
</dbReference>
<reference evidence="3 4" key="1">
    <citation type="submission" date="2022-01" db="EMBL/GenBank/DDBJ databases">
        <title>A high-quality chromosome-level genome assembly of rohu carp, Labeo rohita.</title>
        <authorList>
            <person name="Arick M.A. II"/>
            <person name="Hsu C.-Y."/>
            <person name="Magbanua Z."/>
            <person name="Pechanova O."/>
            <person name="Grover C."/>
            <person name="Miller E."/>
            <person name="Thrash A."/>
            <person name="Ezzel L."/>
            <person name="Alam S."/>
            <person name="Benzie J."/>
            <person name="Hamilton M."/>
            <person name="Karsi A."/>
            <person name="Lawrence M.L."/>
            <person name="Peterson D.G."/>
        </authorList>
    </citation>
    <scope>NUCLEOTIDE SEQUENCE [LARGE SCALE GENOMIC DNA]</scope>
    <source>
        <strain evidence="4">BAU-BD-2019</strain>
        <tissue evidence="3">Blood</tissue>
    </source>
</reference>
<dbReference type="SUPFAM" id="SSF53448">
    <property type="entry name" value="Nucleotide-diphospho-sugar transferases"/>
    <property type="match status" value="1"/>
</dbReference>
<proteinExistence type="predicted"/>
<dbReference type="EMBL" id="JACTAM010000001">
    <property type="protein sequence ID" value="KAI2668364.1"/>
    <property type="molecule type" value="Genomic_DNA"/>
</dbReference>
<dbReference type="Pfam" id="PF00535">
    <property type="entry name" value="Glycos_transf_2"/>
    <property type="match status" value="1"/>
</dbReference>
<gene>
    <name evidence="3" type="ORF">H4Q32_005068</name>
</gene>
<keyword evidence="1" id="KW-1015">Disulfide bond</keyword>
<dbReference type="InterPro" id="IPR001173">
    <property type="entry name" value="Glyco_trans_2-like"/>
</dbReference>
<evidence type="ECO:0000259" key="2">
    <source>
        <dbReference type="Pfam" id="PF00535"/>
    </source>
</evidence>
<organism evidence="3 4">
    <name type="scientific">Labeo rohita</name>
    <name type="common">Indian major carp</name>
    <name type="synonym">Cyprinus rohita</name>
    <dbReference type="NCBI Taxonomy" id="84645"/>
    <lineage>
        <taxon>Eukaryota</taxon>
        <taxon>Metazoa</taxon>
        <taxon>Chordata</taxon>
        <taxon>Craniata</taxon>
        <taxon>Vertebrata</taxon>
        <taxon>Euteleostomi</taxon>
        <taxon>Actinopterygii</taxon>
        <taxon>Neopterygii</taxon>
        <taxon>Teleostei</taxon>
        <taxon>Ostariophysi</taxon>
        <taxon>Cypriniformes</taxon>
        <taxon>Cyprinidae</taxon>
        <taxon>Labeoninae</taxon>
        <taxon>Labeonini</taxon>
        <taxon>Labeo</taxon>
    </lineage>
</organism>
<accession>A0ABQ8MZU2</accession>
<sequence length="250" mass="28496">MEGPHLYAGCRCLASPTIAWPITHLPFDWMAVAAMFGTQAELIIIHPTQQTLSEEYQLLSSHVSAYLVFNAIAHTVPPLPRRNYGYSRKTCVCLKNYQNLEQGKCFSTICLNDRPPGKEKNEIFHPEHLKAHLEEYMSRFPKVRIVRTKKREGLIRTRLLGASVARGEVLTFLDSHCEANINWLPPLLDQIAQNPKTIVCPMIDVIDHNHFGYEAQAGDAMRGAFDWEMYYKRIPIPSELQGSDPSDPYE</sequence>
<protein>
    <submittedName>
        <fullName evidence="3">Polypeptide N-acetylgalactosaminyltransferase-like 6</fullName>
    </submittedName>
</protein>
<evidence type="ECO:0000256" key="1">
    <source>
        <dbReference type="ARBA" id="ARBA00023157"/>
    </source>
</evidence>
<dbReference type="PANTHER" id="PTHR11675">
    <property type="entry name" value="N-ACETYLGALACTOSAMINYLTRANSFERASE"/>
    <property type="match status" value="1"/>
</dbReference>
<keyword evidence="4" id="KW-1185">Reference proteome</keyword>
<dbReference type="PANTHER" id="PTHR11675:SF129">
    <property type="entry name" value="POLYPEPTIDE N-ACETYLGALACTOSAMINYLTRANSFERASE-LIKE 6"/>
    <property type="match status" value="1"/>
</dbReference>
<name>A0ABQ8MZU2_LABRO</name>
<evidence type="ECO:0000313" key="3">
    <source>
        <dbReference type="EMBL" id="KAI2668364.1"/>
    </source>
</evidence>